<reference evidence="1" key="1">
    <citation type="submission" date="2013-04" db="EMBL/GenBank/DDBJ databases">
        <title>The genome sequencing project of 58 acetic acid bacteria.</title>
        <authorList>
            <person name="Okamoto-Kainuma A."/>
            <person name="Ishikawa M."/>
            <person name="Umino S."/>
            <person name="Koizumi Y."/>
            <person name="Shiwa Y."/>
            <person name="Yoshikawa H."/>
            <person name="Matsutani M."/>
            <person name="Matsushita K."/>
        </authorList>
    </citation>
    <scope>NUCLEOTIDE SEQUENCE</scope>
    <source>
        <strain evidence="1">DSM 15669</strain>
    </source>
</reference>
<dbReference type="Proteomes" id="UP001062901">
    <property type="component" value="Unassembled WGS sequence"/>
</dbReference>
<accession>A0ABQ0P074</accession>
<comment type="caution">
    <text evidence="1">The sequence shown here is derived from an EMBL/GenBank/DDBJ whole genome shotgun (WGS) entry which is preliminary data.</text>
</comment>
<gene>
    <name evidence="1" type="ORF">AA15669_1601</name>
</gene>
<sequence length="106" mass="12333">MGLMAWEAFLYKKWYKTILWRNVMAKVGIEERSGRFDLVYGGHVLHKFSHKHEAHKIGNLFESLHLNEKPLEEQKHLLKKEMEAAKGSNDATLIETVLRAMDGRLS</sequence>
<evidence type="ECO:0000313" key="1">
    <source>
        <dbReference type="EMBL" id="GBQ07953.1"/>
    </source>
</evidence>
<protein>
    <submittedName>
        <fullName evidence="1">Uncharacterized protein</fullName>
    </submittedName>
</protein>
<evidence type="ECO:0000313" key="2">
    <source>
        <dbReference type="Proteomes" id="UP001062901"/>
    </source>
</evidence>
<proteinExistence type="predicted"/>
<organism evidence="1 2">
    <name type="scientific">Saccharibacter floricola DSM 15669</name>
    <dbReference type="NCBI Taxonomy" id="1123227"/>
    <lineage>
        <taxon>Bacteria</taxon>
        <taxon>Pseudomonadati</taxon>
        <taxon>Pseudomonadota</taxon>
        <taxon>Alphaproteobacteria</taxon>
        <taxon>Acetobacterales</taxon>
        <taxon>Acetobacteraceae</taxon>
        <taxon>Saccharibacter</taxon>
    </lineage>
</organism>
<keyword evidence="2" id="KW-1185">Reference proteome</keyword>
<dbReference type="EMBL" id="BAQD01000053">
    <property type="protein sequence ID" value="GBQ07953.1"/>
    <property type="molecule type" value="Genomic_DNA"/>
</dbReference>
<name>A0ABQ0P074_9PROT</name>